<dbReference type="Proteomes" id="UP000824469">
    <property type="component" value="Unassembled WGS sequence"/>
</dbReference>
<gene>
    <name evidence="1" type="ORF">KI387_035765</name>
</gene>
<evidence type="ECO:0000313" key="2">
    <source>
        <dbReference type="Proteomes" id="UP000824469"/>
    </source>
</evidence>
<dbReference type="AlphaFoldDB" id="A0AA38FPA2"/>
<reference evidence="1 2" key="1">
    <citation type="journal article" date="2021" name="Nat. Plants">
        <title>The Taxus genome provides insights into paclitaxel biosynthesis.</title>
        <authorList>
            <person name="Xiong X."/>
            <person name="Gou J."/>
            <person name="Liao Q."/>
            <person name="Li Y."/>
            <person name="Zhou Q."/>
            <person name="Bi G."/>
            <person name="Li C."/>
            <person name="Du R."/>
            <person name="Wang X."/>
            <person name="Sun T."/>
            <person name="Guo L."/>
            <person name="Liang H."/>
            <person name="Lu P."/>
            <person name="Wu Y."/>
            <person name="Zhang Z."/>
            <person name="Ro D.K."/>
            <person name="Shang Y."/>
            <person name="Huang S."/>
            <person name="Yan J."/>
        </authorList>
    </citation>
    <scope>NUCLEOTIDE SEQUENCE [LARGE SCALE GENOMIC DNA]</scope>
    <source>
        <strain evidence="1">Ta-2019</strain>
    </source>
</reference>
<sequence length="172" mass="18608">IQPKQAVSKCEQKAAPVKMAESINYSSDTAMKTSGDHSNKSFNGTPVSSLPIPTVFPRQRTDLYYTSARSLASSHTPTPGSYLLQSLGSGRSGPSYILSQSSVDEEGLLTNLISPSPRNSKTIIRSVALTICFIGGMNYFKFPAYNNITSFSHSAQAQRRSGIIITGRKLLQ</sequence>
<evidence type="ECO:0000313" key="1">
    <source>
        <dbReference type="EMBL" id="KAH9307854.1"/>
    </source>
</evidence>
<protein>
    <submittedName>
        <fullName evidence="1">Uncharacterized protein</fullName>
    </submittedName>
</protein>
<keyword evidence="2" id="KW-1185">Reference proteome</keyword>
<accession>A0AA38FPA2</accession>
<feature type="non-terminal residue" evidence="1">
    <location>
        <position position="172"/>
    </location>
</feature>
<name>A0AA38FPA2_TAXCH</name>
<feature type="non-terminal residue" evidence="1">
    <location>
        <position position="1"/>
    </location>
</feature>
<proteinExistence type="predicted"/>
<organism evidence="1 2">
    <name type="scientific">Taxus chinensis</name>
    <name type="common">Chinese yew</name>
    <name type="synonym">Taxus wallichiana var. chinensis</name>
    <dbReference type="NCBI Taxonomy" id="29808"/>
    <lineage>
        <taxon>Eukaryota</taxon>
        <taxon>Viridiplantae</taxon>
        <taxon>Streptophyta</taxon>
        <taxon>Embryophyta</taxon>
        <taxon>Tracheophyta</taxon>
        <taxon>Spermatophyta</taxon>
        <taxon>Pinopsida</taxon>
        <taxon>Pinidae</taxon>
        <taxon>Conifers II</taxon>
        <taxon>Cupressales</taxon>
        <taxon>Taxaceae</taxon>
        <taxon>Taxus</taxon>
    </lineage>
</organism>
<comment type="caution">
    <text evidence="1">The sequence shown here is derived from an EMBL/GenBank/DDBJ whole genome shotgun (WGS) entry which is preliminary data.</text>
</comment>
<dbReference type="EMBL" id="JAHRHJ020000007">
    <property type="protein sequence ID" value="KAH9307854.1"/>
    <property type="molecule type" value="Genomic_DNA"/>
</dbReference>